<dbReference type="PRINTS" id="PR00507">
    <property type="entry name" value="N12N6MTFRASE"/>
</dbReference>
<evidence type="ECO:0000256" key="2">
    <source>
        <dbReference type="ARBA" id="ARBA00022603"/>
    </source>
</evidence>
<dbReference type="EC" id="2.1.1.72" evidence="1"/>
<sequence length="959" mass="111765">MMWVWRLDQESFFSHPQWMVKLSSSCDPKMEAYLSNHSPPNMQYCTILTHIFNSIFVSHKIEADWQEFFPFQPLQMNIRNNDWGGFIQYAFGDNGYFCENFNSKNIKFGSLRGLASSLPDTLPLVNCFQLYEANIGKITEYTIGALYEHLMSEKTRASTGAFYTPQNITQFLAKKAIFHQLSFYQIFKNSIVQDPFPFNMSHSILQLLQIEYDSLSFKEQENWLISLYYVLTSLRILDPAMGSGHFLIGAIKKLQEIYEFWWNLAKIQSSEKVKSFLLSQSLFQPYFTDFPSLKQFQFIISLNILLPKQIYGVDINPEAVIIAKLRCFMTLISSKMYKFVKIEGLVPVKLNIRRGNSLTGILSIEELQNKIEEKDSFTFNSLIMDDFTKILKQIIRNAIELYKINLKSQKYAKEFLRLYPNLHHRNEESYSIIKVEKISHLIDEMREILNLNLNSRLILLNEVGTQHYSLLEKYYKEIYHNTKNLCNLLYHIPSKNKSDENNQELFHWLIEFPEIFLRPPQPSSTNRKTNNLSHTFSNNYSVSPGFHVILGNPPYGNLLSPKEKHFVSQYASFPKEISSVFIERALNLNREKGVLNFITSYVLCFSKDLSQTRAKLASTYKVSLIASFDRDKCRFFEGMTQSISLLQGLFKVDPCKNTKDSSNHFYPVYTTSMYRKKPSLDHLSYLKANDFLLGKIISTSFNQKHRLPKCGDPVIQSMLFLFQSYSSSKNSVHTSRYVVLGDILSAPILLRAPVDLKQKLDPVKINKGEVIWYRISGNYWYNAWDQIPYYGTQIAASNILVSNLYLRNWLLLVFNSSFFYTWYRIYSDGRHMNTDIWRAFPLPDNLIEKLDLYNQIIDELASCLMKNLFLNFDSSHNRFNSSEIKIILDICDILLGVIYQAPQKLITTILSWEPTIRGGSKLCPQDQDYYFTLFSNKKSFPLSSDQFAKFKETLGRNLS</sequence>
<keyword evidence="4" id="KW-0949">S-adenosyl-L-methionine</keyword>
<evidence type="ECO:0000256" key="3">
    <source>
        <dbReference type="ARBA" id="ARBA00022679"/>
    </source>
</evidence>
<dbReference type="InterPro" id="IPR029063">
    <property type="entry name" value="SAM-dependent_MTases_sf"/>
</dbReference>
<protein>
    <recommendedName>
        <fullName evidence="1">site-specific DNA-methyltransferase (adenine-specific)</fullName>
        <ecNumber evidence="1">2.1.1.72</ecNumber>
    </recommendedName>
</protein>
<evidence type="ECO:0000256" key="1">
    <source>
        <dbReference type="ARBA" id="ARBA00011900"/>
    </source>
</evidence>
<gene>
    <name evidence="7" type="ORF">NEF87_002463</name>
</gene>
<feature type="domain" description="Type II methyltransferase M.TaqI-like" evidence="6">
    <location>
        <begin position="308"/>
        <end position="631"/>
    </location>
</feature>
<dbReference type="EMBL" id="CP104013">
    <property type="protein sequence ID" value="UYP46178.1"/>
    <property type="molecule type" value="Genomic_DNA"/>
</dbReference>
<accession>A0ABY6HRN7</accession>
<dbReference type="Gene3D" id="3.40.50.150">
    <property type="entry name" value="Vaccinia Virus protein VP39"/>
    <property type="match status" value="2"/>
</dbReference>
<evidence type="ECO:0000259" key="6">
    <source>
        <dbReference type="Pfam" id="PF07669"/>
    </source>
</evidence>
<proteinExistence type="predicted"/>
<dbReference type="SUPFAM" id="SSF53335">
    <property type="entry name" value="S-adenosyl-L-methionine-dependent methyltransferases"/>
    <property type="match status" value="1"/>
</dbReference>
<evidence type="ECO:0000256" key="5">
    <source>
        <dbReference type="ARBA" id="ARBA00047942"/>
    </source>
</evidence>
<dbReference type="PANTHER" id="PTHR33841">
    <property type="entry name" value="DNA METHYLTRANSFERASE YEEA-RELATED"/>
    <property type="match status" value="1"/>
</dbReference>
<name>A0ABY6HRN7_9ARCH</name>
<dbReference type="Proteomes" id="UP001208689">
    <property type="component" value="Chromosome"/>
</dbReference>
<evidence type="ECO:0000313" key="8">
    <source>
        <dbReference type="Proteomes" id="UP001208689"/>
    </source>
</evidence>
<dbReference type="InterPro" id="IPR011639">
    <property type="entry name" value="MethylTrfase_TaqI-like_dom"/>
</dbReference>
<evidence type="ECO:0000256" key="4">
    <source>
        <dbReference type="ARBA" id="ARBA00022691"/>
    </source>
</evidence>
<reference evidence="7" key="1">
    <citation type="submission" date="2022-09" db="EMBL/GenBank/DDBJ databases">
        <title>Actin cytoskeleton and complex cell architecture in an #Asgard archaeon.</title>
        <authorList>
            <person name="Ponce Toledo R.I."/>
            <person name="Schleper C."/>
            <person name="Rodrigues Oliveira T."/>
            <person name="Wollweber F."/>
            <person name="Xu J."/>
            <person name="Rittmann S."/>
            <person name="Klingl A."/>
            <person name="Pilhofer M."/>
        </authorList>
    </citation>
    <scope>NUCLEOTIDE SEQUENCE</scope>
    <source>
        <strain evidence="7">B-35</strain>
    </source>
</reference>
<comment type="catalytic activity">
    <reaction evidence="5">
        <text>a 2'-deoxyadenosine in DNA + S-adenosyl-L-methionine = an N(6)-methyl-2'-deoxyadenosine in DNA + S-adenosyl-L-homocysteine + H(+)</text>
        <dbReference type="Rhea" id="RHEA:15197"/>
        <dbReference type="Rhea" id="RHEA-COMP:12418"/>
        <dbReference type="Rhea" id="RHEA-COMP:12419"/>
        <dbReference type="ChEBI" id="CHEBI:15378"/>
        <dbReference type="ChEBI" id="CHEBI:57856"/>
        <dbReference type="ChEBI" id="CHEBI:59789"/>
        <dbReference type="ChEBI" id="CHEBI:90615"/>
        <dbReference type="ChEBI" id="CHEBI:90616"/>
        <dbReference type="EC" id="2.1.1.72"/>
    </reaction>
</comment>
<organism evidence="7 8">
    <name type="scientific">Candidatus Lokiarchaeum ossiferum</name>
    <dbReference type="NCBI Taxonomy" id="2951803"/>
    <lineage>
        <taxon>Archaea</taxon>
        <taxon>Promethearchaeati</taxon>
        <taxon>Promethearchaeota</taxon>
        <taxon>Promethearchaeia</taxon>
        <taxon>Promethearchaeales</taxon>
        <taxon>Promethearchaeaceae</taxon>
        <taxon>Candidatus Lokiarchaeum</taxon>
    </lineage>
</organism>
<dbReference type="Pfam" id="PF07669">
    <property type="entry name" value="Eco57I"/>
    <property type="match status" value="1"/>
</dbReference>
<dbReference type="PANTHER" id="PTHR33841:SF1">
    <property type="entry name" value="DNA METHYLTRANSFERASE A"/>
    <property type="match status" value="1"/>
</dbReference>
<dbReference type="PROSITE" id="PS00092">
    <property type="entry name" value="N6_MTASE"/>
    <property type="match status" value="1"/>
</dbReference>
<dbReference type="InterPro" id="IPR050953">
    <property type="entry name" value="N4_N6_ade-DNA_methylase"/>
</dbReference>
<keyword evidence="8" id="KW-1185">Reference proteome</keyword>
<dbReference type="InterPro" id="IPR002052">
    <property type="entry name" value="DNA_methylase_N6_adenine_CS"/>
</dbReference>
<keyword evidence="3" id="KW-0808">Transferase</keyword>
<keyword evidence="2" id="KW-0489">Methyltransferase</keyword>
<evidence type="ECO:0000313" key="7">
    <source>
        <dbReference type="EMBL" id="UYP46178.1"/>
    </source>
</evidence>